<evidence type="ECO:0000256" key="4">
    <source>
        <dbReference type="ARBA" id="ARBA00023136"/>
    </source>
</evidence>
<reference evidence="7 8" key="1">
    <citation type="submission" date="2020-10" db="EMBL/GenBank/DDBJ databases">
        <title>Aquamicrobium zhengzhouensis sp. nov., a exopolysaccharide producing bacterium isolated from farmland soil.</title>
        <authorList>
            <person name="Wang X."/>
        </authorList>
    </citation>
    <scope>NUCLEOTIDE SEQUENCE [LARGE SCALE GENOMIC DNA]</scope>
    <source>
        <strain evidence="8">cd-1</strain>
    </source>
</reference>
<keyword evidence="2" id="KW-0812">Transmembrane</keyword>
<keyword evidence="5" id="KW-0732">Signal</keyword>
<organism evidence="7 8">
    <name type="scientific">Aquamicrobium zhengzhouense</name>
    <dbReference type="NCBI Taxonomy" id="2781738"/>
    <lineage>
        <taxon>Bacteria</taxon>
        <taxon>Pseudomonadati</taxon>
        <taxon>Pseudomonadota</taxon>
        <taxon>Alphaproteobacteria</taxon>
        <taxon>Hyphomicrobiales</taxon>
        <taxon>Phyllobacteriaceae</taxon>
        <taxon>Aquamicrobium</taxon>
    </lineage>
</organism>
<gene>
    <name evidence="7" type="ORF">IOD40_00485</name>
</gene>
<protein>
    <submittedName>
        <fullName evidence="7">Translocation/assembly module TamB domain-containing protein</fullName>
    </submittedName>
</protein>
<evidence type="ECO:0000256" key="1">
    <source>
        <dbReference type="ARBA" id="ARBA00004167"/>
    </source>
</evidence>
<dbReference type="InterPro" id="IPR007452">
    <property type="entry name" value="TamB_C"/>
</dbReference>
<proteinExistence type="predicted"/>
<keyword evidence="4" id="KW-0472">Membrane</keyword>
<feature type="signal peptide" evidence="5">
    <location>
        <begin position="1"/>
        <end position="19"/>
    </location>
</feature>
<evidence type="ECO:0000256" key="5">
    <source>
        <dbReference type="SAM" id="SignalP"/>
    </source>
</evidence>
<comment type="subcellular location">
    <subcellularLocation>
        <location evidence="1">Membrane</location>
        <topology evidence="1">Single-pass membrane protein</topology>
    </subcellularLocation>
</comment>
<sequence>MMRILIALLLFLFAAPSFAQDATPEEERGWLLSFIEDTISAPNRQVRLQNIQGVLSSDAAIGLITVSDADGVWLRIENARIVWSRTALVFSQRLQIDTLAADLIEVVRQPLPDESAPAPEATSFQIPELPVAVNLDALEVPRVVFGPNVFGLASELAITGRIRLEDGNLDTALDITRLDGPGGQFDLAATYTRKSEQLDVSLNLSEPENGLVANLLNIEGRPPVALSLTGSGPLSGLDLALTLDADGERTLTGEMALRRQADGLAWDTNLGGPIARLIPAQFRDFFGSETRLTANGVSLDAGGMRLDALNLDSGALDLTASAETSADSFLRRLNLKATLDDGTNGSVILPVPGGETTVNRADFTLSFGESANEEWTGLLTVKDLATAEFAAANTEITMGGAAQNLDRPEDRRVTFTVGGGLSGIVAKRADVGQALGDRIDLDVIGSWNAGEAVKLAQALLSGNGLAISLVGEFAEMAFNGDIAVKADSIAPFSAIAGRDLAGSLDLRANGTVEPLTGAFDLTIDSASNELSVGIDAADNLLAGRTTITGKVGRGEQGLAVSDLRVGNDRVEITADGRIATGTADFNYGLDLSDLALLTPQAAGRLEAGGRIAGADGNLTLTTVAQVASGSLAGKRLTDAKINFDGTLENGALEGTLGGDAFLDGVRTQLAAGVSVADGVHRLTDLDFTAGGARATGAVTQNADGLLEGTIDVQAADISTAAALFLTQASGALNAAIELSHADGLQYAEVKADASDLRIAENRIGAAEIAAQARDLFDVPAIDGTVKAERISAGGVDITSINANASTSNNVTQFAADTVLANGARGNARGSLAAQDDGWRLALDAASFGQDQIAARLARPAAIRVAGDRVAIDTFEIDVAGGRVTVQGDASEALDLNVVVSRLPLSIANLVRADLGLGGALEGEARVRGSRSEPQAIFSMRGSALQASALEAAGISTMDAALSGSFANQTVTLTSASANSPQGLTLTASGAIPLSGNGLSVNLNGSAPLSLANRFLADRGTQITGIVEVNGSVSGSLQSPSVRGMFSTSGAQLVDPDSNLRLSAINIMGAMDGETVTIRTANAALASGGSVSASGNVSINADAGFPADIRIQLNQARYADGDMVVATVSGNLAVGGALARDPQISGELNVDRAEIAVPDNFGGSAASLDVIHKNAPAGVRETLVRARANDGTPVPSSRPSVLRLNVGINAPARIFVRGRGLDAELGGRVQLTGPVTDIQPVGGFTLIRGRLGILGQRITFDEGTVTLVGDLDPYLDFVARSDSGDTIVYINVRGRVSALDISFSSQPELPEDEVLARLIFNRSISELSPLQIAQLAAAAAELAGGGNTNLLGSLRDAVGLDDLDVVTDSQGNAAVRAGRYIQENIYLGVEAGAGGTTRGSINLDITEDLKARGAIGSDGDTSLGVFYERDY</sequence>
<keyword evidence="8" id="KW-1185">Reference proteome</keyword>
<evidence type="ECO:0000256" key="2">
    <source>
        <dbReference type="ARBA" id="ARBA00022692"/>
    </source>
</evidence>
<comment type="caution">
    <text evidence="7">The sequence shown here is derived from an EMBL/GenBank/DDBJ whole genome shotgun (WGS) entry which is preliminary data.</text>
</comment>
<keyword evidence="3" id="KW-1133">Transmembrane helix</keyword>
<feature type="domain" description="Translocation and assembly module TamB C-terminal" evidence="6">
    <location>
        <begin position="1081"/>
        <end position="1430"/>
    </location>
</feature>
<evidence type="ECO:0000256" key="3">
    <source>
        <dbReference type="ARBA" id="ARBA00022989"/>
    </source>
</evidence>
<dbReference type="Proteomes" id="UP000601789">
    <property type="component" value="Unassembled WGS sequence"/>
</dbReference>
<evidence type="ECO:0000259" key="6">
    <source>
        <dbReference type="Pfam" id="PF04357"/>
    </source>
</evidence>
<feature type="chain" id="PRO_5046187700" evidence="5">
    <location>
        <begin position="20"/>
        <end position="1430"/>
    </location>
</feature>
<name>A0ABS0S778_9HYPH</name>
<dbReference type="EMBL" id="JADGMQ010000001">
    <property type="protein sequence ID" value="MBI1619143.1"/>
    <property type="molecule type" value="Genomic_DNA"/>
</dbReference>
<evidence type="ECO:0000313" key="7">
    <source>
        <dbReference type="EMBL" id="MBI1619143.1"/>
    </source>
</evidence>
<evidence type="ECO:0000313" key="8">
    <source>
        <dbReference type="Proteomes" id="UP000601789"/>
    </source>
</evidence>
<dbReference type="Pfam" id="PF04357">
    <property type="entry name" value="TamB"/>
    <property type="match status" value="1"/>
</dbReference>
<accession>A0ABS0S778</accession>